<name>A0A0A0RNY0_9CAUD</name>
<dbReference type="OrthoDB" id="23551at10239"/>
<reference evidence="1 2" key="1">
    <citation type="submission" date="2014-07" db="EMBL/GenBank/DDBJ databases">
        <title>Complete Genome of Bacillus megaterium Myophage Mater.</title>
        <authorList>
            <person name="Lancaster J.C."/>
            <person name="Hodde M.K."/>
            <person name="Hernandez A.C."/>
            <person name="Everett G.F.K."/>
        </authorList>
    </citation>
    <scope>NUCLEOTIDE SEQUENCE [LARGE SCALE GENOMIC DNA]</scope>
</reference>
<protein>
    <submittedName>
        <fullName evidence="1">Uncharacterized protein</fullName>
    </submittedName>
</protein>
<gene>
    <name evidence="1" type="ORF">CPT_Mater187</name>
</gene>
<keyword evidence="2" id="KW-1185">Reference proteome</keyword>
<dbReference type="EMBL" id="KM236245">
    <property type="protein sequence ID" value="AIW03344.1"/>
    <property type="molecule type" value="Genomic_DNA"/>
</dbReference>
<proteinExistence type="predicted"/>
<dbReference type="GeneID" id="24607092"/>
<sequence>MKKYAVYGSGKPEPTPFEYEIGEIIIVDSHKRMRCKKKVERNGVLIQYFSQGRIVFD</sequence>
<dbReference type="Proteomes" id="UP000030206">
    <property type="component" value="Segment"/>
</dbReference>
<evidence type="ECO:0000313" key="2">
    <source>
        <dbReference type="Proteomes" id="UP000030206"/>
    </source>
</evidence>
<accession>A0A0A0RNY0</accession>
<organism evidence="1 2">
    <name type="scientific">Bacillus phage Mater</name>
    <dbReference type="NCBI Taxonomy" id="1540090"/>
    <lineage>
        <taxon>Viruses</taxon>
        <taxon>Duplodnaviria</taxon>
        <taxon>Heunggongvirae</taxon>
        <taxon>Uroviricota</taxon>
        <taxon>Caudoviricetes</taxon>
        <taxon>Herelleviridae</taxon>
        <taxon>Bastillevirinae</taxon>
        <taxon>Matervirus</taxon>
        <taxon>Matervirus mater</taxon>
    </lineage>
</organism>
<evidence type="ECO:0000313" key="1">
    <source>
        <dbReference type="EMBL" id="AIW03344.1"/>
    </source>
</evidence>
<dbReference type="RefSeq" id="YP_009151146.1">
    <property type="nucleotide sequence ID" value="NC_027366.1"/>
</dbReference>
<dbReference type="KEGG" id="vg:24607092"/>